<evidence type="ECO:0000313" key="2">
    <source>
        <dbReference type="Proteomes" id="UP000812672"/>
    </source>
</evidence>
<dbReference type="Pfam" id="PF03745">
    <property type="entry name" value="DUF309"/>
    <property type="match status" value="1"/>
</dbReference>
<dbReference type="PANTHER" id="PTHR34796:SF1">
    <property type="entry name" value="EXPRESSED PROTEIN"/>
    <property type="match status" value="1"/>
</dbReference>
<keyword evidence="2" id="KW-1185">Reference proteome</keyword>
<evidence type="ECO:0000313" key="1">
    <source>
        <dbReference type="EMBL" id="MBU6079559.1"/>
    </source>
</evidence>
<name>A0ABS6GK22_9BACI</name>
<accession>A0ABS6GK22</accession>
<sequence>MYPKQFLEYLYEFHYTRDYFECHEVLEDFWKNKTEMKRDSVWTGLIQLAVSLYHYRRGNMVGAKKLIDRCNEKLMEHPDELDCLGLSNRELLTLVSDLQYNIDANVPYKSVDLPIASEKLKEKLQHFAIQKNEHTEYAYQVTDERVIHRHLKEFRNDH</sequence>
<dbReference type="InterPro" id="IPR005500">
    <property type="entry name" value="DUF309"/>
</dbReference>
<dbReference type="SUPFAM" id="SSF140663">
    <property type="entry name" value="TTHA0068-like"/>
    <property type="match status" value="1"/>
</dbReference>
<dbReference type="EMBL" id="JAHLZF010000001">
    <property type="protein sequence ID" value="MBU6079559.1"/>
    <property type="molecule type" value="Genomic_DNA"/>
</dbReference>
<dbReference type="RefSeq" id="WP_144158700.1">
    <property type="nucleotide sequence ID" value="NZ_CAUPKR010000001.1"/>
</dbReference>
<comment type="caution">
    <text evidence="1">The sequence shown here is derived from an EMBL/GenBank/DDBJ whole genome shotgun (WGS) entry which is preliminary data.</text>
</comment>
<dbReference type="Proteomes" id="UP000812672">
    <property type="component" value="Unassembled WGS sequence"/>
</dbReference>
<proteinExistence type="predicted"/>
<organism evidence="1 2">
    <name type="scientific">Allobacillus halotolerans</name>
    <dbReference type="NCBI Taxonomy" id="570278"/>
    <lineage>
        <taxon>Bacteria</taxon>
        <taxon>Bacillati</taxon>
        <taxon>Bacillota</taxon>
        <taxon>Bacilli</taxon>
        <taxon>Bacillales</taxon>
        <taxon>Bacillaceae</taxon>
        <taxon>Allobacillus</taxon>
    </lineage>
</organism>
<dbReference type="Gene3D" id="1.10.3450.10">
    <property type="entry name" value="TTHA0068-like"/>
    <property type="match status" value="1"/>
</dbReference>
<protein>
    <submittedName>
        <fullName evidence="1">DUF309 domain-containing protein</fullName>
    </submittedName>
</protein>
<reference evidence="1 2" key="1">
    <citation type="journal article" date="2011" name="Int. J. Syst. Evol. Microbiol.">
        <title>Allobacillus halotolerans gen. nov., sp. nov. isolated from shrimp paste.</title>
        <authorList>
            <person name="Sheu S.Y."/>
            <person name="Arun A.B."/>
            <person name="Jiang S.R."/>
            <person name="Young C.C."/>
            <person name="Chen W.M."/>
        </authorList>
    </citation>
    <scope>NUCLEOTIDE SEQUENCE [LARGE SCALE GENOMIC DNA]</scope>
    <source>
        <strain evidence="1 2">LMG 24826</strain>
    </source>
</reference>
<dbReference type="InterPro" id="IPR023203">
    <property type="entry name" value="TTHA0068_sf"/>
</dbReference>
<gene>
    <name evidence="1" type="ORF">KQ486_00845</name>
</gene>
<dbReference type="PANTHER" id="PTHR34796">
    <property type="entry name" value="EXPRESSED PROTEIN"/>
    <property type="match status" value="1"/>
</dbReference>